<sequence>MLYNRRKRSESDGSMHSHDSGGKSSNRRHDSGHESVFSRKVEKKAKLAEALLYYLSTHAGMKYSTPSRLKPMSMDYQILKNVTPAPGDSIKQFRTEVAFDHLRYLARDPHPWNSPANEDPRQYLIGVLKQYQKLAEAQNVTLEIVSADPVACSSVDVRPQPLLTPLAKKTALRSSYVESRNVLARIVGKNNRVDDALLITSHIDSVQTSYGATDDVQSTVVSNFNNGEEIGLYGTLGFINHPWARTVKAFINMEGAGAGEPAMVFRASNLDLVSRYAKKYNGYITKWRPHANVFANDAFALGLISSDTDYSVYTAYGIPGLDIAFYERRSVYHTSYVNLDNAPAGSIDQIGDTVLNAIKSIADDSEFLASQRGSLKMPSVYFDILHLSIVSFSFVTLKVLYAVFIALIIAGSVVMFIVSKRSHKNNYYSHSHPGANGHVYFLSILRAFLFSGLALLLVIVVSLCVGLIYGAGNVLAVYGLTALVVTTVTAASLTVIGLVMYLYLVVEDRIGGYSKIQDRFVRSRVMSYAQLYIWLLGLIIGLVMSIAQGIGMLYYTIFASACCIVAALWAYAVEPRVSKSCVLRYVSWLFRLLVAFVLPALLTTDLCSTLVGGLSQTVIDGTKSYFVIVLIGLLVATVFGTSMPFIVTAGRKGVLIGSGVSFLVFIVLLLVSLFITPFSTTNPAHVYFEGTLDFDTQKETIELQSNKKIDGMLNQIWGDIPNMSLSSAVGKKSAVDRFNYTLSAANFEYADAFKSHNIGFPSYNSTKDIPSDFARSYKNKANGILLYVNAPNSQICEVSTTNTSVYGYAIPQYGDGLADNPSESYTPPVLKPSNNTVTTIDPTFDRFYSYSMNPPVNRCQSLFLLSRASQSQFIVYLEHDGSGFGDAYLQCHYGDLHTFNPYALTLMEKAPSVSATISVGHGVPGSLSVKSKLKLA</sequence>
<feature type="transmembrane region" description="Helical" evidence="15">
    <location>
        <begin position="475"/>
        <end position="504"/>
    </location>
</feature>
<comment type="similarity">
    <text evidence="4 13">Belongs to the peptidase M28 family.</text>
</comment>
<dbReference type="EMBL" id="LSSK01001029">
    <property type="protein sequence ID" value="OMH80936.1"/>
    <property type="molecule type" value="Genomic_DNA"/>
</dbReference>
<name>A0A1R1PJ00_ZANCU</name>
<dbReference type="GO" id="GO:0006508">
    <property type="term" value="P:proteolysis"/>
    <property type="evidence" value="ECO:0007669"/>
    <property type="project" value="UniProtKB-KW"/>
</dbReference>
<evidence type="ECO:0000256" key="8">
    <source>
        <dbReference type="ARBA" id="ARBA00022801"/>
    </source>
</evidence>
<keyword evidence="10 15" id="KW-1133">Transmembrane helix</keyword>
<dbReference type="GO" id="GO:0008235">
    <property type="term" value="F:metalloexopeptidase activity"/>
    <property type="evidence" value="ECO:0007669"/>
    <property type="project" value="InterPro"/>
</dbReference>
<evidence type="ECO:0000313" key="18">
    <source>
        <dbReference type="Proteomes" id="UP000188320"/>
    </source>
</evidence>
<comment type="caution">
    <text evidence="17">The sequence shown here is derived from an EMBL/GenBank/DDBJ whole genome shotgun (WGS) entry which is preliminary data.</text>
</comment>
<keyword evidence="11" id="KW-0482">Metalloprotease</keyword>
<evidence type="ECO:0000256" key="13">
    <source>
        <dbReference type="RuleBase" id="RU361240"/>
    </source>
</evidence>
<dbReference type="AlphaFoldDB" id="A0A1R1PJ00"/>
<feature type="transmembrane region" description="Helical" evidence="15">
    <location>
        <begin position="624"/>
        <end position="647"/>
    </location>
</feature>
<evidence type="ECO:0000256" key="11">
    <source>
        <dbReference type="ARBA" id="ARBA00023049"/>
    </source>
</evidence>
<dbReference type="InterPro" id="IPR045175">
    <property type="entry name" value="M28_fam"/>
</dbReference>
<organism evidence="17 18">
    <name type="scientific">Zancudomyces culisetae</name>
    <name type="common">Gut fungus</name>
    <name type="synonym">Smittium culisetae</name>
    <dbReference type="NCBI Taxonomy" id="1213189"/>
    <lineage>
        <taxon>Eukaryota</taxon>
        <taxon>Fungi</taxon>
        <taxon>Fungi incertae sedis</taxon>
        <taxon>Zoopagomycota</taxon>
        <taxon>Kickxellomycotina</taxon>
        <taxon>Harpellomycetes</taxon>
        <taxon>Harpellales</taxon>
        <taxon>Legeriomycetaceae</taxon>
        <taxon>Zancudomyces</taxon>
    </lineage>
</organism>
<keyword evidence="15" id="KW-0472">Membrane</keyword>
<dbReference type="PANTHER" id="PTHR12147">
    <property type="entry name" value="METALLOPEPTIDASE M28 FAMILY MEMBER"/>
    <property type="match status" value="1"/>
</dbReference>
<feature type="transmembrane region" description="Helical" evidence="15">
    <location>
        <begin position="525"/>
        <end position="547"/>
    </location>
</feature>
<keyword evidence="5" id="KW-0926">Vacuole</keyword>
<keyword evidence="9 13" id="KW-0862">Zinc</keyword>
<keyword evidence="6 13" id="KW-0645">Protease</keyword>
<dbReference type="SUPFAM" id="SSF53187">
    <property type="entry name" value="Zn-dependent exopeptidases"/>
    <property type="match status" value="1"/>
</dbReference>
<protein>
    <recommendedName>
        <fullName evidence="13">Peptide hydrolase</fullName>
        <ecNumber evidence="13">3.4.-.-</ecNumber>
    </recommendedName>
</protein>
<keyword evidence="12" id="KW-0325">Glycoprotein</keyword>
<evidence type="ECO:0000256" key="4">
    <source>
        <dbReference type="ARBA" id="ARBA00010918"/>
    </source>
</evidence>
<dbReference type="Gene3D" id="3.40.630.10">
    <property type="entry name" value="Zn peptidases"/>
    <property type="match status" value="1"/>
</dbReference>
<dbReference type="GO" id="GO:0046872">
    <property type="term" value="F:metal ion binding"/>
    <property type="evidence" value="ECO:0007669"/>
    <property type="project" value="UniProtKB-KW"/>
</dbReference>
<comment type="function">
    <text evidence="2">May be involved in vacuolar sorting and osmoregulation.</text>
</comment>
<dbReference type="GO" id="GO:0005774">
    <property type="term" value="C:vacuolar membrane"/>
    <property type="evidence" value="ECO:0007669"/>
    <property type="project" value="UniProtKB-SubCell"/>
</dbReference>
<feature type="transmembrane region" description="Helical" evidence="15">
    <location>
        <begin position="401"/>
        <end position="418"/>
    </location>
</feature>
<evidence type="ECO:0000256" key="2">
    <source>
        <dbReference type="ARBA" id="ARBA00003273"/>
    </source>
</evidence>
<feature type="transmembrane region" description="Helical" evidence="15">
    <location>
        <begin position="654"/>
        <end position="675"/>
    </location>
</feature>
<feature type="domain" description="Peptidase M28" evidence="16">
    <location>
        <begin position="181"/>
        <end position="216"/>
    </location>
</feature>
<feature type="transmembrane region" description="Helical" evidence="15">
    <location>
        <begin position="553"/>
        <end position="573"/>
    </location>
</feature>
<comment type="cofactor">
    <cofactor evidence="1">
        <name>Zn(2+)</name>
        <dbReference type="ChEBI" id="CHEBI:29105"/>
    </cofactor>
</comment>
<dbReference type="InterPro" id="IPR007484">
    <property type="entry name" value="Peptidase_M28"/>
</dbReference>
<evidence type="ECO:0000259" key="16">
    <source>
        <dbReference type="Pfam" id="PF04389"/>
    </source>
</evidence>
<evidence type="ECO:0000256" key="1">
    <source>
        <dbReference type="ARBA" id="ARBA00001947"/>
    </source>
</evidence>
<feature type="compositionally biased region" description="Basic and acidic residues" evidence="14">
    <location>
        <begin position="9"/>
        <end position="39"/>
    </location>
</feature>
<dbReference type="Pfam" id="PF04389">
    <property type="entry name" value="Peptidase_M28"/>
    <property type="match status" value="2"/>
</dbReference>
<feature type="transmembrane region" description="Helical" evidence="15">
    <location>
        <begin position="585"/>
        <end position="604"/>
    </location>
</feature>
<evidence type="ECO:0000313" key="17">
    <source>
        <dbReference type="EMBL" id="OMH80936.1"/>
    </source>
</evidence>
<evidence type="ECO:0000256" key="15">
    <source>
        <dbReference type="SAM" id="Phobius"/>
    </source>
</evidence>
<evidence type="ECO:0000256" key="3">
    <source>
        <dbReference type="ARBA" id="ARBA00004128"/>
    </source>
</evidence>
<comment type="subcellular location">
    <subcellularLocation>
        <location evidence="3">Vacuole membrane</location>
        <topology evidence="3">Multi-pass membrane protein</topology>
    </subcellularLocation>
</comment>
<feature type="domain" description="Peptidase M28" evidence="16">
    <location>
        <begin position="217"/>
        <end position="357"/>
    </location>
</feature>
<evidence type="ECO:0000256" key="9">
    <source>
        <dbReference type="ARBA" id="ARBA00022833"/>
    </source>
</evidence>
<gene>
    <name evidence="17" type="ORF">AX774_g5611</name>
</gene>
<evidence type="ECO:0000256" key="10">
    <source>
        <dbReference type="ARBA" id="ARBA00022989"/>
    </source>
</evidence>
<reference evidence="18" key="1">
    <citation type="submission" date="2017-01" db="EMBL/GenBank/DDBJ databases">
        <authorList>
            <person name="Wang Y."/>
            <person name="White M."/>
            <person name="Kvist S."/>
            <person name="Moncalvo J.-M."/>
        </authorList>
    </citation>
    <scope>NUCLEOTIDE SEQUENCE [LARGE SCALE GENOMIC DNA]</scope>
    <source>
        <strain evidence="18">COL-18-3</strain>
    </source>
</reference>
<dbReference type="EC" id="3.4.-.-" evidence="13"/>
<evidence type="ECO:0000256" key="5">
    <source>
        <dbReference type="ARBA" id="ARBA00022554"/>
    </source>
</evidence>
<evidence type="ECO:0000256" key="14">
    <source>
        <dbReference type="SAM" id="MobiDB-lite"/>
    </source>
</evidence>
<evidence type="ECO:0000256" key="6">
    <source>
        <dbReference type="ARBA" id="ARBA00022670"/>
    </source>
</evidence>
<keyword evidence="7 15" id="KW-0812">Transmembrane</keyword>
<dbReference type="Proteomes" id="UP000188320">
    <property type="component" value="Unassembled WGS sequence"/>
</dbReference>
<evidence type="ECO:0000256" key="12">
    <source>
        <dbReference type="ARBA" id="ARBA00023180"/>
    </source>
</evidence>
<feature type="transmembrane region" description="Helical" evidence="15">
    <location>
        <begin position="439"/>
        <end position="469"/>
    </location>
</feature>
<proteinExistence type="inferred from homology"/>
<keyword evidence="13" id="KW-0479">Metal-binding</keyword>
<accession>A0A1R1PJ00</accession>
<keyword evidence="18" id="KW-1185">Reference proteome</keyword>
<evidence type="ECO:0000256" key="7">
    <source>
        <dbReference type="ARBA" id="ARBA00022692"/>
    </source>
</evidence>
<dbReference type="PANTHER" id="PTHR12147:SF58">
    <property type="entry name" value="VACUOLAR MEMBRANE PROTEASE"/>
    <property type="match status" value="1"/>
</dbReference>
<keyword evidence="8 13" id="KW-0378">Hydrolase</keyword>
<feature type="region of interest" description="Disordered" evidence="14">
    <location>
        <begin position="1"/>
        <end position="39"/>
    </location>
</feature>
<dbReference type="OrthoDB" id="76293at2759"/>